<organism evidence="1">
    <name type="scientific">marine sediment metagenome</name>
    <dbReference type="NCBI Taxonomy" id="412755"/>
    <lineage>
        <taxon>unclassified sequences</taxon>
        <taxon>metagenomes</taxon>
        <taxon>ecological metagenomes</taxon>
    </lineage>
</organism>
<accession>X0YGU5</accession>
<comment type="caution">
    <text evidence="1">The sequence shown here is derived from an EMBL/GenBank/DDBJ whole genome shotgun (WGS) entry which is preliminary data.</text>
</comment>
<feature type="non-terminal residue" evidence="1">
    <location>
        <position position="1"/>
    </location>
</feature>
<protein>
    <submittedName>
        <fullName evidence="1">Uncharacterized protein</fullName>
    </submittedName>
</protein>
<sequence>HFDEAFETVREYWRNRVQAGAQIITPEPMINDFYKAHVSHLLINTEREVGTSDRYMVKVGTFHYGVFSNESCMMISDLDRRGYHKRAEQALETWLHYQGTVGLPGNFSTAEGQFYGAAGYEAGGYNQHHGFVLWCLGEHYWYTRDVDWLKRAAPKIVKGCEWIIGERKRTILEAERSPMRKIERGLLPPGFLEDIKDWRSWLSTNVYSWWGMHNAAAALDAAGLPEGKRLLKEAAAYR</sequence>
<name>X0YGU5_9ZZZZ</name>
<gene>
    <name evidence="1" type="ORF">S01H1_75211</name>
</gene>
<proteinExistence type="predicted"/>
<dbReference type="AlphaFoldDB" id="X0YGU5"/>
<feature type="non-terminal residue" evidence="1">
    <location>
        <position position="238"/>
    </location>
</feature>
<dbReference type="EMBL" id="BARS01050371">
    <property type="protein sequence ID" value="GAG47843.1"/>
    <property type="molecule type" value="Genomic_DNA"/>
</dbReference>
<dbReference type="Gene3D" id="1.50.10.10">
    <property type="match status" value="1"/>
</dbReference>
<dbReference type="SUPFAM" id="SSF48208">
    <property type="entry name" value="Six-hairpin glycosidases"/>
    <property type="match status" value="1"/>
</dbReference>
<reference evidence="1" key="1">
    <citation type="journal article" date="2014" name="Front. Microbiol.">
        <title>High frequency of phylogenetically diverse reductive dehalogenase-homologous genes in deep subseafloor sedimentary metagenomes.</title>
        <authorList>
            <person name="Kawai M."/>
            <person name="Futagami T."/>
            <person name="Toyoda A."/>
            <person name="Takaki Y."/>
            <person name="Nishi S."/>
            <person name="Hori S."/>
            <person name="Arai W."/>
            <person name="Tsubouchi T."/>
            <person name="Morono Y."/>
            <person name="Uchiyama I."/>
            <person name="Ito T."/>
            <person name="Fujiyama A."/>
            <person name="Inagaki F."/>
            <person name="Takami H."/>
        </authorList>
    </citation>
    <scope>NUCLEOTIDE SEQUENCE</scope>
    <source>
        <strain evidence="1">Expedition CK06-06</strain>
    </source>
</reference>
<dbReference type="GO" id="GO:0005975">
    <property type="term" value="P:carbohydrate metabolic process"/>
    <property type="evidence" value="ECO:0007669"/>
    <property type="project" value="InterPro"/>
</dbReference>
<evidence type="ECO:0000313" key="1">
    <source>
        <dbReference type="EMBL" id="GAG47843.1"/>
    </source>
</evidence>
<dbReference type="InterPro" id="IPR008928">
    <property type="entry name" value="6-hairpin_glycosidase_sf"/>
</dbReference>
<dbReference type="InterPro" id="IPR012341">
    <property type="entry name" value="6hp_glycosidase-like_sf"/>
</dbReference>